<evidence type="ECO:0000313" key="2">
    <source>
        <dbReference type="Ensembl" id="ENSMODP00000040000.2"/>
    </source>
</evidence>
<dbReference type="ExpressionAtlas" id="K7E2J9">
    <property type="expression patterns" value="baseline"/>
</dbReference>
<dbReference type="InterPro" id="IPR033223">
    <property type="entry name" value="TTMP"/>
</dbReference>
<name>K7E2J9_MONDO</name>
<dbReference type="GeneTree" id="ENSGT00940000160085"/>
<keyword evidence="1" id="KW-0472">Membrane</keyword>
<dbReference type="PANTHER" id="PTHR14636">
    <property type="entry name" value="TPA-INDUCED TRANSMEMBRANE PROTEIN"/>
    <property type="match status" value="1"/>
</dbReference>
<dbReference type="AlphaFoldDB" id="K7E2J9"/>
<keyword evidence="3" id="KW-1185">Reference proteome</keyword>
<accession>K7E2J9</accession>
<dbReference type="PANTHER" id="PTHR14636:SF1">
    <property type="entry name" value="TPA-INDUCED TRANSMEMBRANE PROTEIN"/>
    <property type="match status" value="1"/>
</dbReference>
<evidence type="ECO:0000313" key="3">
    <source>
        <dbReference type="Proteomes" id="UP000002280"/>
    </source>
</evidence>
<gene>
    <name evidence="2" type="primary">TMPRSS7</name>
</gene>
<dbReference type="HOGENOM" id="CLU_621046_0_0_1"/>
<dbReference type="Ensembl" id="ENSMODT00000043103.2">
    <property type="protein sequence ID" value="ENSMODP00000040000.2"/>
    <property type="gene ID" value="ENSMODG00000018097.4"/>
</dbReference>
<dbReference type="Proteomes" id="UP000002280">
    <property type="component" value="Chromosome 4"/>
</dbReference>
<proteinExistence type="predicted"/>
<organism evidence="2 3">
    <name type="scientific">Monodelphis domestica</name>
    <name type="common">Gray short-tailed opossum</name>
    <dbReference type="NCBI Taxonomy" id="13616"/>
    <lineage>
        <taxon>Eukaryota</taxon>
        <taxon>Metazoa</taxon>
        <taxon>Chordata</taxon>
        <taxon>Craniata</taxon>
        <taxon>Vertebrata</taxon>
        <taxon>Euteleostomi</taxon>
        <taxon>Mammalia</taxon>
        <taxon>Metatheria</taxon>
        <taxon>Didelphimorphia</taxon>
        <taxon>Didelphidae</taxon>
        <taxon>Monodelphis</taxon>
    </lineage>
</organism>
<reference evidence="2 3" key="1">
    <citation type="journal article" date="2007" name="Nature">
        <title>Genome of the marsupial Monodelphis domestica reveals innovation in non-coding sequences.</title>
        <authorList>
            <person name="Mikkelsen T.S."/>
            <person name="Wakefield M.J."/>
            <person name="Aken B."/>
            <person name="Amemiya C.T."/>
            <person name="Chang J.L."/>
            <person name="Duke S."/>
            <person name="Garber M."/>
            <person name="Gentles A.J."/>
            <person name="Goodstadt L."/>
            <person name="Heger A."/>
            <person name="Jurka J."/>
            <person name="Kamal M."/>
            <person name="Mauceli E."/>
            <person name="Searle S.M."/>
            <person name="Sharpe T."/>
            <person name="Baker M.L."/>
            <person name="Batzer M.A."/>
            <person name="Benos P.V."/>
            <person name="Belov K."/>
            <person name="Clamp M."/>
            <person name="Cook A."/>
            <person name="Cuff J."/>
            <person name="Das R."/>
            <person name="Davidow L."/>
            <person name="Deakin J.E."/>
            <person name="Fazzari M.J."/>
            <person name="Glass J.L."/>
            <person name="Grabherr M."/>
            <person name="Greally J.M."/>
            <person name="Gu W."/>
            <person name="Hore T.A."/>
            <person name="Huttley G.A."/>
            <person name="Kleber M."/>
            <person name="Jirtle R.L."/>
            <person name="Koina E."/>
            <person name="Lee J.T."/>
            <person name="Mahony S."/>
            <person name="Marra M.A."/>
            <person name="Miller R.D."/>
            <person name="Nicholls R.D."/>
            <person name="Oda M."/>
            <person name="Papenfuss A.T."/>
            <person name="Parra Z.E."/>
            <person name="Pollock D.D."/>
            <person name="Ray D.A."/>
            <person name="Schein J.E."/>
            <person name="Speed T.P."/>
            <person name="Thompson K."/>
            <person name="VandeBerg J.L."/>
            <person name="Wade C.M."/>
            <person name="Walker J.A."/>
            <person name="Waters P.D."/>
            <person name="Webber C."/>
            <person name="Weidman J.R."/>
            <person name="Xie X."/>
            <person name="Zody M.C."/>
            <person name="Baldwin J."/>
            <person name="Abdouelleil A."/>
            <person name="Abdulkadir J."/>
            <person name="Abebe A."/>
            <person name="Abera B."/>
            <person name="Abreu J."/>
            <person name="Acer S.C."/>
            <person name="Aftuck L."/>
            <person name="Alexander A."/>
            <person name="An P."/>
            <person name="Anderson E."/>
            <person name="Anderson S."/>
            <person name="Arachi H."/>
            <person name="Azer M."/>
            <person name="Bachantsang P."/>
            <person name="Barry A."/>
            <person name="Bayul T."/>
            <person name="Berlin A."/>
            <person name="Bessette D."/>
            <person name="Bloom T."/>
            <person name="Bloom T."/>
            <person name="Boguslavskiy L."/>
            <person name="Bonnet C."/>
            <person name="Boukhgalter B."/>
            <person name="Bourzgui I."/>
            <person name="Brown A."/>
            <person name="Cahill P."/>
            <person name="Channer S."/>
            <person name="Cheshatsang Y."/>
            <person name="Chuda L."/>
            <person name="Citroen M."/>
            <person name="Collymore A."/>
            <person name="Cooke P."/>
            <person name="Costello M."/>
            <person name="D'Aco K."/>
            <person name="Daza R."/>
            <person name="De Haan G."/>
            <person name="DeGray S."/>
            <person name="DeMaso C."/>
            <person name="Dhargay N."/>
            <person name="Dooley K."/>
            <person name="Dooley E."/>
            <person name="Doricent M."/>
            <person name="Dorje P."/>
            <person name="Dorjee K."/>
            <person name="Dupes A."/>
            <person name="Elong R."/>
            <person name="Falk J."/>
            <person name="Farina A."/>
            <person name="Faro S."/>
            <person name="Ferguson D."/>
            <person name="Fisher S."/>
            <person name="Foley C.D."/>
            <person name="Franke A."/>
            <person name="Friedrich D."/>
            <person name="Gadbois L."/>
            <person name="Gearin G."/>
            <person name="Gearin C.R."/>
            <person name="Giannoukos G."/>
            <person name="Goode T."/>
            <person name="Graham J."/>
            <person name="Grandbois E."/>
            <person name="Grewal S."/>
            <person name="Gyaltsen K."/>
            <person name="Hafez N."/>
            <person name="Hagos B."/>
            <person name="Hall J."/>
            <person name="Henson C."/>
            <person name="Hollinger A."/>
            <person name="Honan T."/>
            <person name="Huard M.D."/>
            <person name="Hughes L."/>
            <person name="Hurhula B."/>
            <person name="Husby M.E."/>
            <person name="Kamat A."/>
            <person name="Kanga B."/>
            <person name="Kashin S."/>
            <person name="Khazanovich D."/>
            <person name="Kisner P."/>
            <person name="Lance K."/>
            <person name="Lara M."/>
            <person name="Lee W."/>
            <person name="Lennon N."/>
            <person name="Letendre F."/>
            <person name="LeVine R."/>
            <person name="Lipovsky A."/>
            <person name="Liu X."/>
            <person name="Liu J."/>
            <person name="Liu S."/>
            <person name="Lokyitsang T."/>
            <person name="Lokyitsang Y."/>
            <person name="Lubonja R."/>
            <person name="Lui A."/>
            <person name="MacDonald P."/>
            <person name="Magnisalis V."/>
            <person name="Maru K."/>
            <person name="Matthews C."/>
            <person name="McCusker W."/>
            <person name="McDonough S."/>
            <person name="Mehta T."/>
            <person name="Meldrim J."/>
            <person name="Meneus L."/>
            <person name="Mihai O."/>
            <person name="Mihalev A."/>
            <person name="Mihova T."/>
            <person name="Mittelman R."/>
            <person name="Mlenga V."/>
            <person name="Montmayeur A."/>
            <person name="Mulrain L."/>
            <person name="Navidi A."/>
            <person name="Naylor J."/>
            <person name="Negash T."/>
            <person name="Nguyen T."/>
            <person name="Nguyen N."/>
            <person name="Nicol R."/>
            <person name="Norbu C."/>
            <person name="Norbu N."/>
            <person name="Novod N."/>
            <person name="O'Neill B."/>
            <person name="Osman S."/>
            <person name="Markiewicz E."/>
            <person name="Oyono O.L."/>
            <person name="Patti C."/>
            <person name="Phunkhang P."/>
            <person name="Pierre F."/>
            <person name="Priest M."/>
            <person name="Raghuraman S."/>
            <person name="Rege F."/>
            <person name="Reyes R."/>
            <person name="Rise C."/>
            <person name="Rogov P."/>
            <person name="Ross K."/>
            <person name="Ryan E."/>
            <person name="Settipalli S."/>
            <person name="Shea T."/>
            <person name="Sherpa N."/>
            <person name="Shi L."/>
            <person name="Shih D."/>
            <person name="Sparrow T."/>
            <person name="Spaulding J."/>
            <person name="Stalker J."/>
            <person name="Stange-Thomann N."/>
            <person name="Stavropoulos S."/>
            <person name="Stone C."/>
            <person name="Strader C."/>
            <person name="Tesfaye S."/>
            <person name="Thomson T."/>
            <person name="Thoulutsang Y."/>
            <person name="Thoulutsang D."/>
            <person name="Topham K."/>
            <person name="Topping I."/>
            <person name="Tsamla T."/>
            <person name="Vassiliev H."/>
            <person name="Vo A."/>
            <person name="Wangchuk T."/>
            <person name="Wangdi T."/>
            <person name="Weiand M."/>
            <person name="Wilkinson J."/>
            <person name="Wilson A."/>
            <person name="Yadav S."/>
            <person name="Young G."/>
            <person name="Yu Q."/>
            <person name="Zembek L."/>
            <person name="Zhong D."/>
            <person name="Zimmer A."/>
            <person name="Zwirko Z."/>
            <person name="Jaffe D.B."/>
            <person name="Alvarez P."/>
            <person name="Brockman W."/>
            <person name="Butler J."/>
            <person name="Chin C."/>
            <person name="Gnerre S."/>
            <person name="MacCallum I."/>
            <person name="Graves J.A."/>
            <person name="Ponting C.P."/>
            <person name="Breen M."/>
            <person name="Samollow P.B."/>
            <person name="Lander E.S."/>
            <person name="Lindblad-Toh K."/>
        </authorList>
    </citation>
    <scope>NUCLEOTIDE SEQUENCE [LARGE SCALE GENOMIC DNA]</scope>
</reference>
<evidence type="ECO:0000256" key="1">
    <source>
        <dbReference type="SAM" id="Phobius"/>
    </source>
</evidence>
<dbReference type="Bgee" id="ENSMODG00000018097">
    <property type="expression patterns" value="Expressed in spermatid and 13 other cell types or tissues"/>
</dbReference>
<keyword evidence="1" id="KW-0812">Transmembrane</keyword>
<keyword evidence="1" id="KW-1133">Transmembrane helix</keyword>
<sequence length="406" mass="44575">MINLDILDVYERSFIGKKLVQQDTSDVPLAYVFPRQGAVTALMTALMKVMNFFVACSNQLVMSVPSSHRPPWSVMASGIVKMAKMRRIVLREFHATTKLLSVAMMFALKRKMPSVMELLIAQMGVMKKAVVAAGLPPLFSTASLVVLTLRKVGGLGKSASILLGLLTVVPQSSPGNGSSLQPIVSKEAGGGRLPAPADAMIQLAELRVHPEEAVPLSGRVPQENVLQVEDPEAAQARRQNSWKFCKRPVKGKYKLWMAVASLFIGFILMIIIVILIHEVTYSDEDENEIFELSFNKTFLVTLKIPEPCMAKEDSLSNELNERLRSLYSSSPALSRYFASVEIAGSSSNNSTMAYHLNFVAPSEDGLFMEYMMSKELVLGILRQNFHDQSVVGCETLGTDPASLTLS</sequence>
<feature type="transmembrane region" description="Helical" evidence="1">
    <location>
        <begin position="255"/>
        <end position="276"/>
    </location>
</feature>
<reference evidence="2" key="3">
    <citation type="submission" date="2025-09" db="UniProtKB">
        <authorList>
            <consortium name="Ensembl"/>
        </authorList>
    </citation>
    <scope>IDENTIFICATION</scope>
</reference>
<protein>
    <submittedName>
        <fullName evidence="2">Transmembrane serine protease 7</fullName>
    </submittedName>
</protein>
<reference evidence="2" key="2">
    <citation type="submission" date="2025-08" db="UniProtKB">
        <authorList>
            <consortium name="Ensembl"/>
        </authorList>
    </citation>
    <scope>IDENTIFICATION</scope>
</reference>